<comment type="caution">
    <text evidence="1">The sequence shown here is derived from an EMBL/GenBank/DDBJ whole genome shotgun (WGS) entry which is preliminary data.</text>
</comment>
<dbReference type="STRING" id="5539.A0A3E2HF93"/>
<dbReference type="OrthoDB" id="5125733at2759"/>
<dbReference type="AlphaFoldDB" id="A0A3E2HF93"/>
<proteinExistence type="predicted"/>
<dbReference type="EMBL" id="NCSJ02000067">
    <property type="protein sequence ID" value="RFU31822.1"/>
    <property type="molecule type" value="Genomic_DNA"/>
</dbReference>
<dbReference type="OMA" id="WERKWEN"/>
<name>A0A3E2HF93_SCYLI</name>
<dbReference type="Proteomes" id="UP000258309">
    <property type="component" value="Unassembled WGS sequence"/>
</dbReference>
<dbReference type="PANTHER" id="PTHR33112:SF10">
    <property type="entry name" value="TOL"/>
    <property type="match status" value="1"/>
</dbReference>
<sequence>MQNIQSVVASWEPTFQRGWTFQELLLSPRVLMFDSYQITLKCREHNFRPVIETWMPLEIDCLDLPVSVYGLEDEELARRKTVEAKEDYLKATQGYIWERIIHEYSERDLTLFNDRLSALAGIAAELAKAWNDIYLAGFWGKTIIQHLGWQRQGFKTLRGVDSTKRIGAPSWSWVTVPYPVLIKKPLQSEAKLVGSGIQPVSLKSPFGQVEAALIVLKTWILKASDLVESNYWPLFPQNEISTFVFDFEDPKPEIEHCKLVYLGRTGDLGQFLIVEKSQDKRFQRVGYANLYKWERKWENYLFSTKSEIIVLE</sequence>
<protein>
    <recommendedName>
        <fullName evidence="3">Heterokaryon incompatibility domain-containing protein</fullName>
    </recommendedName>
</protein>
<gene>
    <name evidence="1" type="ORF">B7463_g4528</name>
</gene>
<feature type="non-terminal residue" evidence="1">
    <location>
        <position position="1"/>
    </location>
</feature>
<reference evidence="1 2" key="1">
    <citation type="submission" date="2018-05" db="EMBL/GenBank/DDBJ databases">
        <title>Draft genome sequence of Scytalidium lignicola DSM 105466, a ubiquitous saprotrophic fungus.</title>
        <authorList>
            <person name="Buettner E."/>
            <person name="Gebauer A.M."/>
            <person name="Hofrichter M."/>
            <person name="Liers C."/>
            <person name="Kellner H."/>
        </authorList>
    </citation>
    <scope>NUCLEOTIDE SEQUENCE [LARGE SCALE GENOMIC DNA]</scope>
    <source>
        <strain evidence="1 2">DSM 105466</strain>
    </source>
</reference>
<feature type="non-terminal residue" evidence="1">
    <location>
        <position position="312"/>
    </location>
</feature>
<accession>A0A3E2HF93</accession>
<keyword evidence="2" id="KW-1185">Reference proteome</keyword>
<evidence type="ECO:0008006" key="3">
    <source>
        <dbReference type="Google" id="ProtNLM"/>
    </source>
</evidence>
<organism evidence="1 2">
    <name type="scientific">Scytalidium lignicola</name>
    <name type="common">Hyphomycete</name>
    <dbReference type="NCBI Taxonomy" id="5539"/>
    <lineage>
        <taxon>Eukaryota</taxon>
        <taxon>Fungi</taxon>
        <taxon>Dikarya</taxon>
        <taxon>Ascomycota</taxon>
        <taxon>Pezizomycotina</taxon>
        <taxon>Leotiomycetes</taxon>
        <taxon>Leotiomycetes incertae sedis</taxon>
        <taxon>Scytalidium</taxon>
    </lineage>
</organism>
<dbReference type="PANTHER" id="PTHR33112">
    <property type="entry name" value="DOMAIN PROTEIN, PUTATIVE-RELATED"/>
    <property type="match status" value="1"/>
</dbReference>
<evidence type="ECO:0000313" key="1">
    <source>
        <dbReference type="EMBL" id="RFU31822.1"/>
    </source>
</evidence>
<evidence type="ECO:0000313" key="2">
    <source>
        <dbReference type="Proteomes" id="UP000258309"/>
    </source>
</evidence>